<dbReference type="GO" id="GO:0003824">
    <property type="term" value="F:catalytic activity"/>
    <property type="evidence" value="ECO:0007669"/>
    <property type="project" value="UniProtKB-ARBA"/>
</dbReference>
<dbReference type="SUPFAM" id="SSF56784">
    <property type="entry name" value="HAD-like"/>
    <property type="match status" value="1"/>
</dbReference>
<evidence type="ECO:0000256" key="1">
    <source>
        <dbReference type="ARBA" id="ARBA00001946"/>
    </source>
</evidence>
<dbReference type="GO" id="GO:0046872">
    <property type="term" value="F:metal ion binding"/>
    <property type="evidence" value="ECO:0007669"/>
    <property type="project" value="UniProtKB-KW"/>
</dbReference>
<comment type="caution">
    <text evidence="6">The sequence shown here is derived from an EMBL/GenBank/DDBJ whole genome shotgun (WGS) entry which is preliminary data.</text>
</comment>
<evidence type="ECO:0000313" key="7">
    <source>
        <dbReference type="Proteomes" id="UP000249467"/>
    </source>
</evidence>
<dbReference type="AlphaFoldDB" id="A0A2W4XNL2"/>
<evidence type="ECO:0000256" key="3">
    <source>
        <dbReference type="ARBA" id="ARBA00022723"/>
    </source>
</evidence>
<accession>A0A2W4XNL2</accession>
<dbReference type="EMBL" id="QBML01000033">
    <property type="protein sequence ID" value="PZO37201.1"/>
    <property type="molecule type" value="Genomic_DNA"/>
</dbReference>
<name>A0A2W4XNL2_9CYAN</name>
<protein>
    <recommendedName>
        <fullName evidence="8">Beta-phosphoglucomutase</fullName>
    </recommendedName>
</protein>
<comment type="similarity">
    <text evidence="2">Belongs to the HAD-like hydrolase superfamily. CbbY/CbbZ/Gph/YieH family.</text>
</comment>
<keyword evidence="3" id="KW-0479">Metal-binding</keyword>
<keyword evidence="5" id="KW-0119">Carbohydrate metabolism</keyword>
<evidence type="ECO:0008006" key="8">
    <source>
        <dbReference type="Google" id="ProtNLM"/>
    </source>
</evidence>
<gene>
    <name evidence="6" type="ORF">DCF19_19575</name>
</gene>
<dbReference type="PANTHER" id="PTHR46193">
    <property type="entry name" value="6-PHOSPHOGLUCONATE PHOSPHATASE"/>
    <property type="match status" value="1"/>
</dbReference>
<proteinExistence type="inferred from homology"/>
<dbReference type="InterPro" id="IPR023214">
    <property type="entry name" value="HAD_sf"/>
</dbReference>
<evidence type="ECO:0000256" key="2">
    <source>
        <dbReference type="ARBA" id="ARBA00006171"/>
    </source>
</evidence>
<sequence>MLIVDDRHYSEAALQEMMNRKNRYYVESIQDTTPQDVLSGVIELLKELRQSGIKIAIASASKNARPVIAKLGIADLVDAIADGYSVEKPKPAPDLFLFAATQIGIAPAKCVVVEDAPAGVAAAIAAGMWAIGLAPKEHRDRFNGSASMVLPNLTGIHLSDIQAKLSK</sequence>
<evidence type="ECO:0000256" key="4">
    <source>
        <dbReference type="ARBA" id="ARBA00022842"/>
    </source>
</evidence>
<keyword evidence="4" id="KW-0460">Magnesium</keyword>
<dbReference type="Gene3D" id="1.10.150.240">
    <property type="entry name" value="Putative phosphatase, domain 2"/>
    <property type="match status" value="1"/>
</dbReference>
<reference evidence="6 7" key="1">
    <citation type="submission" date="2018-04" db="EMBL/GenBank/DDBJ databases">
        <authorList>
            <person name="Go L.Y."/>
            <person name="Mitchell J.A."/>
        </authorList>
    </citation>
    <scope>NUCLEOTIDE SEQUENCE [LARGE SCALE GENOMIC DNA]</scope>
    <source>
        <strain evidence="6">ULC066bin1</strain>
    </source>
</reference>
<dbReference type="InterPro" id="IPR051600">
    <property type="entry name" value="Beta-PGM-like"/>
</dbReference>
<evidence type="ECO:0000256" key="5">
    <source>
        <dbReference type="ARBA" id="ARBA00023277"/>
    </source>
</evidence>
<dbReference type="InterPro" id="IPR036412">
    <property type="entry name" value="HAD-like_sf"/>
</dbReference>
<evidence type="ECO:0000313" key="6">
    <source>
        <dbReference type="EMBL" id="PZO37201.1"/>
    </source>
</evidence>
<dbReference type="PANTHER" id="PTHR46193:SF18">
    <property type="entry name" value="HEXITOL PHOSPHATASE B"/>
    <property type="match status" value="1"/>
</dbReference>
<dbReference type="Gene3D" id="3.40.50.1000">
    <property type="entry name" value="HAD superfamily/HAD-like"/>
    <property type="match status" value="1"/>
</dbReference>
<reference evidence="6 7" key="2">
    <citation type="submission" date="2018-06" db="EMBL/GenBank/DDBJ databases">
        <title>Metagenomic assembly of (sub)arctic Cyanobacteria and their associated microbiome from non-axenic cultures.</title>
        <authorList>
            <person name="Baurain D."/>
        </authorList>
    </citation>
    <scope>NUCLEOTIDE SEQUENCE [LARGE SCALE GENOMIC DNA]</scope>
    <source>
        <strain evidence="6">ULC066bin1</strain>
    </source>
</reference>
<dbReference type="Proteomes" id="UP000249467">
    <property type="component" value="Unassembled WGS sequence"/>
</dbReference>
<dbReference type="NCBIfam" id="TIGR01509">
    <property type="entry name" value="HAD-SF-IA-v3"/>
    <property type="match status" value="1"/>
</dbReference>
<comment type="cofactor">
    <cofactor evidence="1">
        <name>Mg(2+)</name>
        <dbReference type="ChEBI" id="CHEBI:18420"/>
    </cofactor>
</comment>
<organism evidence="6 7">
    <name type="scientific">Pseudanabaena frigida</name>
    <dbReference type="NCBI Taxonomy" id="945775"/>
    <lineage>
        <taxon>Bacteria</taxon>
        <taxon>Bacillati</taxon>
        <taxon>Cyanobacteriota</taxon>
        <taxon>Cyanophyceae</taxon>
        <taxon>Pseudanabaenales</taxon>
        <taxon>Pseudanabaenaceae</taxon>
        <taxon>Pseudanabaena</taxon>
    </lineage>
</organism>
<dbReference type="Pfam" id="PF00702">
    <property type="entry name" value="Hydrolase"/>
    <property type="match status" value="1"/>
</dbReference>
<dbReference type="InterPro" id="IPR006439">
    <property type="entry name" value="HAD-SF_hydro_IA"/>
</dbReference>
<dbReference type="InterPro" id="IPR023198">
    <property type="entry name" value="PGP-like_dom2"/>
</dbReference>